<keyword evidence="2" id="KW-1185">Reference proteome</keyword>
<comment type="caution">
    <text evidence="1">The sequence shown here is derived from an EMBL/GenBank/DDBJ whole genome shotgun (WGS) entry which is preliminary data.</text>
</comment>
<name>A0AAN8IJ55_TRICO</name>
<dbReference type="AlphaFoldDB" id="A0AAN8IJ55"/>
<evidence type="ECO:0000313" key="1">
    <source>
        <dbReference type="EMBL" id="KAK5976634.1"/>
    </source>
</evidence>
<accession>A0AAN8IJ55</accession>
<dbReference type="EMBL" id="WIXE01011609">
    <property type="protein sequence ID" value="KAK5976634.1"/>
    <property type="molecule type" value="Genomic_DNA"/>
</dbReference>
<protein>
    <submittedName>
        <fullName evidence="1">Uncharacterized protein</fullName>
    </submittedName>
</protein>
<gene>
    <name evidence="1" type="ORF">GCK32_001206</name>
</gene>
<reference evidence="1 2" key="1">
    <citation type="submission" date="2019-10" db="EMBL/GenBank/DDBJ databases">
        <title>Assembly and Annotation for the nematode Trichostrongylus colubriformis.</title>
        <authorList>
            <person name="Martin J."/>
        </authorList>
    </citation>
    <scope>NUCLEOTIDE SEQUENCE [LARGE SCALE GENOMIC DNA]</scope>
    <source>
        <strain evidence="1">G859</strain>
        <tissue evidence="1">Whole worm</tissue>
    </source>
</reference>
<evidence type="ECO:0000313" key="2">
    <source>
        <dbReference type="Proteomes" id="UP001331761"/>
    </source>
</evidence>
<proteinExistence type="predicted"/>
<sequence length="108" mass="12177">MADTQKFDAKIKPQAEEETTMVLHAITEPVSTLIHSSPTLSAITQLKELMPPIRRTLLTTVSPRPIVNAIHKSLSLTMHKAISRMWIFPRISMISRSYAICHQLNVCL</sequence>
<organism evidence="1 2">
    <name type="scientific">Trichostrongylus colubriformis</name>
    <name type="common">Black scour worm</name>
    <dbReference type="NCBI Taxonomy" id="6319"/>
    <lineage>
        <taxon>Eukaryota</taxon>
        <taxon>Metazoa</taxon>
        <taxon>Ecdysozoa</taxon>
        <taxon>Nematoda</taxon>
        <taxon>Chromadorea</taxon>
        <taxon>Rhabditida</taxon>
        <taxon>Rhabditina</taxon>
        <taxon>Rhabditomorpha</taxon>
        <taxon>Strongyloidea</taxon>
        <taxon>Trichostrongylidae</taxon>
        <taxon>Trichostrongylus</taxon>
    </lineage>
</organism>
<dbReference type="Proteomes" id="UP001331761">
    <property type="component" value="Unassembled WGS sequence"/>
</dbReference>